<organism evidence="1">
    <name type="scientific">Orpheovirus IHUMI-LCC2</name>
    <dbReference type="NCBI Taxonomy" id="2023057"/>
    <lineage>
        <taxon>Viruses</taxon>
        <taxon>Varidnaviria</taxon>
        <taxon>Bamfordvirae</taxon>
        <taxon>Nucleocytoviricota</taxon>
        <taxon>Megaviricetes</taxon>
        <taxon>Pimascovirales</taxon>
        <taxon>Ocovirineae</taxon>
        <taxon>Orpheoviridae</taxon>
        <taxon>Alphaorpheovirus</taxon>
        <taxon>Alphaorpheovirus massiliense</taxon>
    </lineage>
</organism>
<protein>
    <submittedName>
        <fullName evidence="1">Uncharacterized protein</fullName>
    </submittedName>
</protein>
<keyword evidence="2" id="KW-1185">Reference proteome</keyword>
<evidence type="ECO:0000313" key="1">
    <source>
        <dbReference type="EMBL" id="SNW62194.1"/>
    </source>
</evidence>
<dbReference type="KEGG" id="vg:35382061"/>
<evidence type="ECO:0000313" key="2">
    <source>
        <dbReference type="Proteomes" id="UP000236316"/>
    </source>
</evidence>
<accession>A0A2I2L3T8</accession>
<dbReference type="RefSeq" id="YP_009448496.1">
    <property type="nucleotide sequence ID" value="NC_036594.1"/>
</dbReference>
<dbReference type="EMBL" id="LT906555">
    <property type="protein sequence ID" value="SNW62194.1"/>
    <property type="molecule type" value="Genomic_DNA"/>
</dbReference>
<reference evidence="1" key="1">
    <citation type="submission" date="2017-08" db="EMBL/GenBank/DDBJ databases">
        <authorList>
            <consortium name="Urmite Genomes"/>
        </authorList>
    </citation>
    <scope>NUCLEOTIDE SEQUENCE [LARGE SCALE GENOMIC DNA]</scope>
    <source>
        <strain evidence="1">IHUMI-LCC2</strain>
    </source>
</reference>
<dbReference type="GeneID" id="35382061"/>
<dbReference type="Proteomes" id="UP000236316">
    <property type="component" value="Segment"/>
</dbReference>
<name>A0A2I2L3T8_9VIRU</name>
<proteinExistence type="predicted"/>
<gene>
    <name evidence="1" type="ORF">ORPV_290</name>
</gene>
<sequence length="261" mass="31108">MDGLPNEIILTIINIILDNCKFINTTHIRYINKNYNNIFMYAINNYKNPIIQLYKYNIYGDNKLLSNIDCDHWLDIGKKWIHGSPDVLIKFLTKEQISDSSKQIICNNFMNGIIYTGFNPNIIQNLIRLSKTYLRITLHTPSVNIVFNNLDNKLNSKIKKSIKVSRYQDYKKYPKYYRYVLTHLYDHILLTTMYKCYPEKMLSMVTSLNYTKFNNIGYNIFFNLLEQNVDVRKLENAAIEYMKLNYNLVYEYIINGIKYKI</sequence>